<gene>
    <name evidence="2" type="ORF">WKW82_09965</name>
</gene>
<comment type="caution">
    <text evidence="2">The sequence shown here is derived from an EMBL/GenBank/DDBJ whole genome shotgun (WGS) entry which is preliminary data.</text>
</comment>
<feature type="compositionally biased region" description="Basic residues" evidence="1">
    <location>
        <begin position="21"/>
        <end position="30"/>
    </location>
</feature>
<dbReference type="Proteomes" id="UP001385892">
    <property type="component" value="Unassembled WGS sequence"/>
</dbReference>
<accession>A0ABU8WHK7</accession>
<organism evidence="2 3">
    <name type="scientific">Variovorax rhizosphaerae</name>
    <dbReference type="NCBI Taxonomy" id="1836200"/>
    <lineage>
        <taxon>Bacteria</taxon>
        <taxon>Pseudomonadati</taxon>
        <taxon>Pseudomonadota</taxon>
        <taxon>Betaproteobacteria</taxon>
        <taxon>Burkholderiales</taxon>
        <taxon>Comamonadaceae</taxon>
        <taxon>Variovorax</taxon>
    </lineage>
</organism>
<sequence length="56" mass="6101">MPDDNAKFDKEAISLIESLKGRRKPAKRAPRAGSTARGEKPPAKTPVVVRRAAGRF</sequence>
<protein>
    <submittedName>
        <fullName evidence="2">Uncharacterized protein</fullName>
    </submittedName>
</protein>
<name>A0ABU8WHK7_9BURK</name>
<proteinExistence type="predicted"/>
<feature type="region of interest" description="Disordered" evidence="1">
    <location>
        <begin position="18"/>
        <end position="56"/>
    </location>
</feature>
<evidence type="ECO:0000313" key="3">
    <source>
        <dbReference type="Proteomes" id="UP001385892"/>
    </source>
</evidence>
<evidence type="ECO:0000256" key="1">
    <source>
        <dbReference type="SAM" id="MobiDB-lite"/>
    </source>
</evidence>
<dbReference type="EMBL" id="JBBKZT010000004">
    <property type="protein sequence ID" value="MEJ8846976.1"/>
    <property type="molecule type" value="Genomic_DNA"/>
</dbReference>
<reference evidence="2 3" key="1">
    <citation type="submission" date="2024-03" db="EMBL/GenBank/DDBJ databases">
        <title>Novel species of the genus Variovorax.</title>
        <authorList>
            <person name="Liu Q."/>
            <person name="Xin Y.-H."/>
        </authorList>
    </citation>
    <scope>NUCLEOTIDE SEQUENCE [LARGE SCALE GENOMIC DNA]</scope>
    <source>
        <strain evidence="2 3">KACC 18900</strain>
    </source>
</reference>
<evidence type="ECO:0000313" key="2">
    <source>
        <dbReference type="EMBL" id="MEJ8846976.1"/>
    </source>
</evidence>
<dbReference type="RefSeq" id="WP_340342126.1">
    <property type="nucleotide sequence ID" value="NZ_JBBKZT010000004.1"/>
</dbReference>
<keyword evidence="3" id="KW-1185">Reference proteome</keyword>